<organism evidence="3 4">
    <name type="scientific">Celerinatantimonas yamalensis</name>
    <dbReference type="NCBI Taxonomy" id="559956"/>
    <lineage>
        <taxon>Bacteria</taxon>
        <taxon>Pseudomonadati</taxon>
        <taxon>Pseudomonadota</taxon>
        <taxon>Gammaproteobacteria</taxon>
        <taxon>Celerinatantimonadaceae</taxon>
        <taxon>Celerinatantimonas</taxon>
    </lineage>
</organism>
<name>A0ABW9G8L0_9GAMM</name>
<evidence type="ECO:0000256" key="1">
    <source>
        <dbReference type="PIRNR" id="PIRNR028141"/>
    </source>
</evidence>
<keyword evidence="1" id="KW-0973">c-di-GMP</keyword>
<dbReference type="PIRSF" id="PIRSF028141">
    <property type="entry name" value="C-di-GMP_BP_PA4608"/>
    <property type="match status" value="1"/>
</dbReference>
<reference evidence="3 4" key="1">
    <citation type="journal article" date="2013" name="Int. J. Syst. Evol. Microbiol.">
        <title>Celerinatantimonas yamalensis sp. nov., a cold-adapted diazotrophic bacterium from a cold permafrost brine.</title>
        <authorList>
            <person name="Shcherbakova V."/>
            <person name="Chuvilskaya N."/>
            <person name="Rivkina E."/>
            <person name="Demidov N."/>
            <person name="Uchaeva V."/>
            <person name="Suetin S."/>
            <person name="Suzina N."/>
            <person name="Gilichinsky D."/>
        </authorList>
    </citation>
    <scope>NUCLEOTIDE SEQUENCE [LARGE SCALE GENOMIC DNA]</scope>
    <source>
        <strain evidence="3 4">C7</strain>
    </source>
</reference>
<gene>
    <name evidence="3" type="ORF">ABUE30_11840</name>
</gene>
<protein>
    <recommendedName>
        <fullName evidence="1">Cyclic diguanosine monophosphate-binding protein</fullName>
        <shortName evidence="1">c-di-GMP-binding protein</shortName>
    </recommendedName>
    <alternativeName>
        <fullName evidence="1">Pilz domain-containing protein</fullName>
    </alternativeName>
</protein>
<keyword evidence="1" id="KW-0547">Nucleotide-binding</keyword>
<dbReference type="RefSeq" id="WP_408623986.1">
    <property type="nucleotide sequence ID" value="NZ_JBEQCT010000005.1"/>
</dbReference>
<evidence type="ECO:0000313" key="4">
    <source>
        <dbReference type="Proteomes" id="UP001629953"/>
    </source>
</evidence>
<proteinExistence type="predicted"/>
<dbReference type="InterPro" id="IPR009875">
    <property type="entry name" value="PilZ_domain"/>
</dbReference>
<dbReference type="Gene3D" id="2.40.10.220">
    <property type="entry name" value="predicted glycosyltransferase like domains"/>
    <property type="match status" value="1"/>
</dbReference>
<dbReference type="SUPFAM" id="SSF141371">
    <property type="entry name" value="PilZ domain-like"/>
    <property type="match status" value="1"/>
</dbReference>
<accession>A0ABW9G8L0</accession>
<keyword evidence="4" id="KW-1185">Reference proteome</keyword>
<sequence length="122" mass="14397">MPEKEEQRRFERVNFEHSAQLHCDGHILPTTLVDISLHGALLIRPSEWQPSYHNIELHLHLGENESEHSLHILTRVRHDEPESIGLEFLSMDLDSASRLRRLLELNLADEKLLHRQFEQLTR</sequence>
<dbReference type="Proteomes" id="UP001629953">
    <property type="component" value="Unassembled WGS sequence"/>
</dbReference>
<comment type="caution">
    <text evidence="3">The sequence shown here is derived from an EMBL/GenBank/DDBJ whole genome shotgun (WGS) entry which is preliminary data.</text>
</comment>
<feature type="domain" description="PilZ" evidence="2">
    <location>
        <begin position="6"/>
        <end position="104"/>
    </location>
</feature>
<comment type="function">
    <text evidence="1">Binds the second messenger bis-(3'-5') cyclic dimeric guanosine monophosphate (c-di-GMP). Can bind two c-di-GMP molecules per monomer. May play a role in bacterial second-messenger regulated processes. Binding to c-di-GMP induces a conformational change of the C- and N-termini resulting in the exposure of a highly negative surface on one side of the protein to a possible effector protein.</text>
</comment>
<dbReference type="Pfam" id="PF07238">
    <property type="entry name" value="PilZ"/>
    <property type="match status" value="1"/>
</dbReference>
<dbReference type="EMBL" id="JBEQCT010000005">
    <property type="protein sequence ID" value="MFM2485739.1"/>
    <property type="molecule type" value="Genomic_DNA"/>
</dbReference>
<evidence type="ECO:0000259" key="2">
    <source>
        <dbReference type="Pfam" id="PF07238"/>
    </source>
</evidence>
<evidence type="ECO:0000313" key="3">
    <source>
        <dbReference type="EMBL" id="MFM2485739.1"/>
    </source>
</evidence>
<dbReference type="InterPro" id="IPR027021">
    <property type="entry name" value="C-di-GMP_BP_PA4608"/>
</dbReference>
<comment type="subunit">
    <text evidence="1">Monomer in both c-di-GMP-bound and free forms.</text>
</comment>